<reference evidence="2" key="2">
    <citation type="submission" date="2013-11" db="EMBL/GenBank/DDBJ databases">
        <title>Draft genome sequence of Bacteroides uniformis (ATCC 8492).</title>
        <authorList>
            <person name="Sudarsanam P."/>
            <person name="Ley R."/>
            <person name="Guruge J."/>
            <person name="Turnbaugh P.J."/>
            <person name="Mahowald M."/>
            <person name="Liep D."/>
            <person name="Gordon J."/>
        </authorList>
    </citation>
    <scope>NUCLEOTIDE SEQUENCE</scope>
    <source>
        <strain evidence="2">ATCC 8492</strain>
    </source>
</reference>
<evidence type="ECO:0000313" key="2">
    <source>
        <dbReference type="EMBL" id="EDO53683.1"/>
    </source>
</evidence>
<proteinExistence type="predicted"/>
<gene>
    <name evidence="2" type="ORF">BACUNI_02962</name>
</gene>
<protein>
    <submittedName>
        <fullName evidence="2">Uncharacterized protein</fullName>
    </submittedName>
</protein>
<organism evidence="2 3">
    <name type="scientific">Bacteroides uniformis (strain ATCC 8492 / DSM 6597 / CCUG 4942 / CIP 103695 / JCM 5828 / KCTC 5204 / NCTC 13054 / VPI 0061)</name>
    <dbReference type="NCBI Taxonomy" id="411479"/>
    <lineage>
        <taxon>Bacteria</taxon>
        <taxon>Pseudomonadati</taxon>
        <taxon>Bacteroidota</taxon>
        <taxon>Bacteroidia</taxon>
        <taxon>Bacteroidales</taxon>
        <taxon>Bacteroidaceae</taxon>
        <taxon>Bacteroides</taxon>
    </lineage>
</organism>
<keyword evidence="1" id="KW-0812">Transmembrane</keyword>
<feature type="transmembrane region" description="Helical" evidence="1">
    <location>
        <begin position="134"/>
        <end position="152"/>
    </location>
</feature>
<evidence type="ECO:0000313" key="3">
    <source>
        <dbReference type="Proteomes" id="UP000004110"/>
    </source>
</evidence>
<feature type="transmembrane region" description="Helical" evidence="1">
    <location>
        <begin position="71"/>
        <end position="98"/>
    </location>
</feature>
<sequence length="169" mass="19349">MFLPFFMMGFLRRVKGLPIIPDVSKCIKLVLAIASLVCFAFCLIYSGRILHVLEFNNANVWHMSNLYNQNIGMLLVLKVLVYIGSIITTFAVLMFVNLPKSICAYGSKTLAYYVIQGMFAHILSTYLQVNFYQALFLCVCILILTTVLLRFVDSKFITNPFSTLLKWKY</sequence>
<accession>A0ABC9NAX2</accession>
<name>A0ABC9NAX2_BACUC</name>
<dbReference type="EMBL" id="AAYH02000045">
    <property type="protein sequence ID" value="EDO53683.1"/>
    <property type="molecule type" value="Genomic_DNA"/>
</dbReference>
<evidence type="ECO:0000256" key="1">
    <source>
        <dbReference type="SAM" id="Phobius"/>
    </source>
</evidence>
<feature type="transmembrane region" description="Helical" evidence="1">
    <location>
        <begin position="110"/>
        <end position="128"/>
    </location>
</feature>
<dbReference type="Proteomes" id="UP000004110">
    <property type="component" value="Unassembled WGS sequence"/>
</dbReference>
<keyword evidence="1" id="KW-1133">Transmembrane helix</keyword>
<keyword evidence="1" id="KW-0472">Membrane</keyword>
<comment type="caution">
    <text evidence="2">The sequence shown here is derived from an EMBL/GenBank/DDBJ whole genome shotgun (WGS) entry which is preliminary data.</text>
</comment>
<keyword evidence="3" id="KW-1185">Reference proteome</keyword>
<reference evidence="2" key="1">
    <citation type="submission" date="2007-06" db="EMBL/GenBank/DDBJ databases">
        <authorList>
            <person name="Fulton L."/>
            <person name="Clifton S."/>
            <person name="Fulton B."/>
            <person name="Xu J."/>
            <person name="Minx P."/>
            <person name="Pepin K.H."/>
            <person name="Johnson M."/>
            <person name="Thiruvilangam P."/>
            <person name="Bhonagiri V."/>
            <person name="Nash W.E."/>
            <person name="Mardis E.R."/>
            <person name="Wilson R.K."/>
        </authorList>
    </citation>
    <scope>NUCLEOTIDE SEQUENCE [LARGE SCALE GENOMIC DNA]</scope>
    <source>
        <strain evidence="2">ATCC 8492</strain>
    </source>
</reference>
<dbReference type="AlphaFoldDB" id="A0ABC9NAX2"/>
<feature type="transmembrane region" description="Helical" evidence="1">
    <location>
        <begin position="29"/>
        <end position="51"/>
    </location>
</feature>